<evidence type="ECO:0000313" key="2">
    <source>
        <dbReference type="EMBL" id="KAL0290969.1"/>
    </source>
</evidence>
<organism evidence="2">
    <name type="scientific">Sesamum angustifolium</name>
    <dbReference type="NCBI Taxonomy" id="2727405"/>
    <lineage>
        <taxon>Eukaryota</taxon>
        <taxon>Viridiplantae</taxon>
        <taxon>Streptophyta</taxon>
        <taxon>Embryophyta</taxon>
        <taxon>Tracheophyta</taxon>
        <taxon>Spermatophyta</taxon>
        <taxon>Magnoliopsida</taxon>
        <taxon>eudicotyledons</taxon>
        <taxon>Gunneridae</taxon>
        <taxon>Pentapetalae</taxon>
        <taxon>asterids</taxon>
        <taxon>lamiids</taxon>
        <taxon>Lamiales</taxon>
        <taxon>Pedaliaceae</taxon>
        <taxon>Sesamum</taxon>
    </lineage>
</organism>
<proteinExistence type="predicted"/>
<gene>
    <name evidence="2" type="ORF">Sangu_2552000</name>
</gene>
<dbReference type="EMBL" id="JACGWK010001330">
    <property type="protein sequence ID" value="KAL0290969.1"/>
    <property type="molecule type" value="Genomic_DNA"/>
</dbReference>
<protein>
    <submittedName>
        <fullName evidence="2">Uncharacterized protein</fullName>
    </submittedName>
</protein>
<name>A0AAW2J8C2_9LAMI</name>
<evidence type="ECO:0000256" key="1">
    <source>
        <dbReference type="SAM" id="MobiDB-lite"/>
    </source>
</evidence>
<reference evidence="2" key="1">
    <citation type="submission" date="2020-06" db="EMBL/GenBank/DDBJ databases">
        <authorList>
            <person name="Li T."/>
            <person name="Hu X."/>
            <person name="Zhang T."/>
            <person name="Song X."/>
            <person name="Zhang H."/>
            <person name="Dai N."/>
            <person name="Sheng W."/>
            <person name="Hou X."/>
            <person name="Wei L."/>
        </authorList>
    </citation>
    <scope>NUCLEOTIDE SEQUENCE</scope>
    <source>
        <strain evidence="2">G01</strain>
        <tissue evidence="2">Leaf</tissue>
    </source>
</reference>
<accession>A0AAW2J8C2</accession>
<comment type="caution">
    <text evidence="2">The sequence shown here is derived from an EMBL/GenBank/DDBJ whole genome shotgun (WGS) entry which is preliminary data.</text>
</comment>
<feature type="region of interest" description="Disordered" evidence="1">
    <location>
        <begin position="54"/>
        <end position="79"/>
    </location>
</feature>
<reference evidence="2" key="2">
    <citation type="journal article" date="2024" name="Plant">
        <title>Genomic evolution and insights into agronomic trait innovations of Sesamum species.</title>
        <authorList>
            <person name="Miao H."/>
            <person name="Wang L."/>
            <person name="Qu L."/>
            <person name="Liu H."/>
            <person name="Sun Y."/>
            <person name="Le M."/>
            <person name="Wang Q."/>
            <person name="Wei S."/>
            <person name="Zheng Y."/>
            <person name="Lin W."/>
            <person name="Duan Y."/>
            <person name="Cao H."/>
            <person name="Xiong S."/>
            <person name="Wang X."/>
            <person name="Wei L."/>
            <person name="Li C."/>
            <person name="Ma Q."/>
            <person name="Ju M."/>
            <person name="Zhao R."/>
            <person name="Li G."/>
            <person name="Mu C."/>
            <person name="Tian Q."/>
            <person name="Mei H."/>
            <person name="Zhang T."/>
            <person name="Gao T."/>
            <person name="Zhang H."/>
        </authorList>
    </citation>
    <scope>NUCLEOTIDE SEQUENCE</scope>
    <source>
        <strain evidence="2">G01</strain>
    </source>
</reference>
<feature type="compositionally biased region" description="Acidic residues" evidence="1">
    <location>
        <begin position="55"/>
        <end position="79"/>
    </location>
</feature>
<sequence length="79" mass="9086">MAFTDELVRFVRETLLGKTLQGYFEEMGPGLFEPASGRRWSLRQAVVAAYRLLDEPSDEEERENEEEGSFLGEEDREVA</sequence>
<dbReference type="AlphaFoldDB" id="A0AAW2J8C2"/>